<dbReference type="InterPro" id="IPR045584">
    <property type="entry name" value="Pilin-like"/>
</dbReference>
<evidence type="ECO:0000256" key="5">
    <source>
        <dbReference type="ARBA" id="ARBA00023136"/>
    </source>
</evidence>
<dbReference type="AlphaFoldDB" id="A0A841GML6"/>
<sequence>MRNLRNNKGFTLIELMIVVVIIGILAAIAIPKFNAVSKNAKQAEAGPVLKQICTLQGSKFQEVGSYATTLSATDLPGWEEPNAKYFTFSTTGNNATATPNALGTSSGLTAKTRNCATGVDA</sequence>
<dbReference type="Proteomes" id="UP000582837">
    <property type="component" value="Unassembled WGS sequence"/>
</dbReference>
<dbReference type="EMBL" id="JACHIA010000003">
    <property type="protein sequence ID" value="MBB6069867.1"/>
    <property type="molecule type" value="Genomic_DNA"/>
</dbReference>
<organism evidence="7 8">
    <name type="scientific">Longimicrobium terrae</name>
    <dbReference type="NCBI Taxonomy" id="1639882"/>
    <lineage>
        <taxon>Bacteria</taxon>
        <taxon>Pseudomonadati</taxon>
        <taxon>Gemmatimonadota</taxon>
        <taxon>Longimicrobiia</taxon>
        <taxon>Longimicrobiales</taxon>
        <taxon>Longimicrobiaceae</taxon>
        <taxon>Longimicrobium</taxon>
    </lineage>
</organism>
<accession>A0A841GML6</accession>
<dbReference type="PROSITE" id="PS00409">
    <property type="entry name" value="PROKAR_NTER_METHYL"/>
    <property type="match status" value="1"/>
</dbReference>
<keyword evidence="8" id="KW-1185">Reference proteome</keyword>
<evidence type="ECO:0000256" key="4">
    <source>
        <dbReference type="ARBA" id="ARBA00022989"/>
    </source>
</evidence>
<keyword evidence="5 6" id="KW-0472">Membrane</keyword>
<dbReference type="RefSeq" id="WP_170039377.1">
    <property type="nucleotide sequence ID" value="NZ_JABDTL010000002.1"/>
</dbReference>
<reference evidence="7 8" key="1">
    <citation type="submission" date="2020-08" db="EMBL/GenBank/DDBJ databases">
        <title>Genomic Encyclopedia of Type Strains, Phase IV (KMG-IV): sequencing the most valuable type-strain genomes for metagenomic binning, comparative biology and taxonomic classification.</title>
        <authorList>
            <person name="Goeker M."/>
        </authorList>
    </citation>
    <scope>NUCLEOTIDE SEQUENCE [LARGE SCALE GENOMIC DNA]</scope>
    <source>
        <strain evidence="7 8">DSM 29007</strain>
    </source>
</reference>
<comment type="subcellular location">
    <subcellularLocation>
        <location evidence="1">Membrane</location>
        <topology evidence="1">Single-pass membrane protein</topology>
    </subcellularLocation>
</comment>
<dbReference type="PANTHER" id="PTHR30093:SF44">
    <property type="entry name" value="TYPE II SECRETION SYSTEM CORE PROTEIN G"/>
    <property type="match status" value="1"/>
</dbReference>
<name>A0A841GML6_9BACT</name>
<keyword evidence="4 6" id="KW-1133">Transmembrane helix</keyword>
<evidence type="ECO:0000256" key="1">
    <source>
        <dbReference type="ARBA" id="ARBA00004167"/>
    </source>
</evidence>
<dbReference type="PANTHER" id="PTHR30093">
    <property type="entry name" value="GENERAL SECRETION PATHWAY PROTEIN G"/>
    <property type="match status" value="1"/>
</dbReference>
<dbReference type="GO" id="GO:0016020">
    <property type="term" value="C:membrane"/>
    <property type="evidence" value="ECO:0007669"/>
    <property type="project" value="UniProtKB-SubCell"/>
</dbReference>
<evidence type="ECO:0000313" key="8">
    <source>
        <dbReference type="Proteomes" id="UP000582837"/>
    </source>
</evidence>
<evidence type="ECO:0000256" key="3">
    <source>
        <dbReference type="ARBA" id="ARBA00022692"/>
    </source>
</evidence>
<dbReference type="Gene3D" id="3.30.700.10">
    <property type="entry name" value="Glycoprotein, Type 4 Pilin"/>
    <property type="match status" value="1"/>
</dbReference>
<dbReference type="NCBIfam" id="TIGR02532">
    <property type="entry name" value="IV_pilin_GFxxxE"/>
    <property type="match status" value="1"/>
</dbReference>
<comment type="caution">
    <text evidence="7">The sequence shown here is derived from an EMBL/GenBank/DDBJ whole genome shotgun (WGS) entry which is preliminary data.</text>
</comment>
<evidence type="ECO:0000256" key="2">
    <source>
        <dbReference type="ARBA" id="ARBA00022481"/>
    </source>
</evidence>
<gene>
    <name evidence="7" type="ORF">HNQ61_001484</name>
</gene>
<keyword evidence="3 6" id="KW-0812">Transmembrane</keyword>
<evidence type="ECO:0000256" key="6">
    <source>
        <dbReference type="SAM" id="Phobius"/>
    </source>
</evidence>
<evidence type="ECO:0000313" key="7">
    <source>
        <dbReference type="EMBL" id="MBB6069867.1"/>
    </source>
</evidence>
<keyword evidence="2" id="KW-0488">Methylation</keyword>
<protein>
    <submittedName>
        <fullName evidence="7">Prepilin-type N-terminal cleavage/methylation domain-containing protein</fullName>
    </submittedName>
</protein>
<dbReference type="Pfam" id="PF07963">
    <property type="entry name" value="N_methyl"/>
    <property type="match status" value="1"/>
</dbReference>
<dbReference type="SUPFAM" id="SSF54523">
    <property type="entry name" value="Pili subunits"/>
    <property type="match status" value="1"/>
</dbReference>
<proteinExistence type="predicted"/>
<dbReference type="InterPro" id="IPR012902">
    <property type="entry name" value="N_methyl_site"/>
</dbReference>
<feature type="transmembrane region" description="Helical" evidence="6">
    <location>
        <begin position="12"/>
        <end position="30"/>
    </location>
</feature>